<dbReference type="EMBL" id="BSDZ01000079">
    <property type="protein sequence ID" value="GLI67834.1"/>
    <property type="molecule type" value="Genomic_DNA"/>
</dbReference>
<comment type="caution">
    <text evidence="2">The sequence shown here is derived from an EMBL/GenBank/DDBJ whole genome shotgun (WGS) entry which is preliminary data.</text>
</comment>
<dbReference type="InterPro" id="IPR012340">
    <property type="entry name" value="NA-bd_OB-fold"/>
</dbReference>
<evidence type="ECO:0008006" key="4">
    <source>
        <dbReference type="Google" id="ProtNLM"/>
    </source>
</evidence>
<evidence type="ECO:0000313" key="2">
    <source>
        <dbReference type="EMBL" id="GLI67834.1"/>
    </source>
</evidence>
<dbReference type="Gene3D" id="2.40.50.140">
    <property type="entry name" value="Nucleic acid-binding proteins"/>
    <property type="match status" value="1"/>
</dbReference>
<feature type="region of interest" description="Disordered" evidence="1">
    <location>
        <begin position="555"/>
        <end position="576"/>
    </location>
</feature>
<feature type="compositionally biased region" description="Polar residues" evidence="1">
    <location>
        <begin position="684"/>
        <end position="703"/>
    </location>
</feature>
<feature type="compositionally biased region" description="Polar residues" evidence="1">
    <location>
        <begin position="184"/>
        <end position="195"/>
    </location>
</feature>
<dbReference type="PANTHER" id="PTHR14513">
    <property type="entry name" value="PROTECTION OF TELOMERES 1"/>
    <property type="match status" value="1"/>
</dbReference>
<evidence type="ECO:0000256" key="1">
    <source>
        <dbReference type="SAM" id="MobiDB-lite"/>
    </source>
</evidence>
<feature type="region of interest" description="Disordered" evidence="1">
    <location>
        <begin position="176"/>
        <end position="205"/>
    </location>
</feature>
<evidence type="ECO:0000313" key="3">
    <source>
        <dbReference type="Proteomes" id="UP001165090"/>
    </source>
</evidence>
<protein>
    <recommendedName>
        <fullName evidence="4">Telomeric single stranded DNA binding POT1/Cdc13 domain-containing protein</fullName>
    </recommendedName>
</protein>
<feature type="compositionally biased region" description="Polar residues" evidence="1">
    <location>
        <begin position="557"/>
        <end position="569"/>
    </location>
</feature>
<feature type="region of interest" description="Disordered" evidence="1">
    <location>
        <begin position="659"/>
        <end position="703"/>
    </location>
</feature>
<dbReference type="PANTHER" id="PTHR14513:SF0">
    <property type="entry name" value="PROTECTION OF TELOMERES PROTEIN 1"/>
    <property type="match status" value="1"/>
</dbReference>
<name>A0ABQ5SEF7_9CHLO</name>
<dbReference type="Proteomes" id="UP001165090">
    <property type="component" value="Unassembled WGS sequence"/>
</dbReference>
<sequence>MRLRTIPLKTLREAVHGPQLIPISVCAWVTWFSPIRQSSGLDHYMLLHLSDDSLSMEDMPAIRDPSRERQHEEPPYVTCAIFGAHHLLPQFHQDRPGLLYLHQTKMKIYKGERQLQVRLRLAKARGQDTFSVYSVTEATEGERVPVPVATSHAIGSMPLEQVDHARIQDMQRWVVQQTEHRASSGATLSDASTSPGAKPRQEGGHNSLSAIREIVPPVAADGVTPMVGPMQPVNLICRVLAVDFCYYPDYYILYVWDGTDAHPTPLTYTSGADGGVRAGDCGTEVIVMPTKRARCDEAGTAAAAGLDTGGGGDDDVGNSTPPPPHCRHLHMPISSIAQFAGDMAAAEAALDGGGSDGAGGAGSGWEVLSSVLSVEEMPAEGSGVPLVLPTALFHLAPPGSPSPPPPPVATATPARGATAVEPEALGLAATVHLQLLPRPGDWLKLKKVVPRFVQGQLQLVFSEYSSLQPGSAEPRANGAAGSHVKRLGRLLQGGPGQHSLPVTPRDPSGWLARVCSPWHELPLRTLRQVLLQQNTCDCTPVRVLVRVMAVLNPQLPPKQNSASTDSAATSEGDPNITGIPVSELRRVLRCAVMPAIDLKAREEVVGTLLDRGSNGLTFALALLLQDATASLRAVVIGGAANLFLWEMAPPDITFTAAATEKSVPQAQQPPPALQQEQGFRPQSKLGSQSHPAVNSQPAEAATPTPQSILALSRTQTAAVTPEASVIASRAASKGAASASAARAAATAALGAAACHHEGQAKPQQSCNTDRDNFDKLIAVLRWVSDQQIPGGAWMEAVLRPMYRDRGNPWQSAVYSLEHTVLKLPPHL</sequence>
<keyword evidence="3" id="KW-1185">Reference proteome</keyword>
<organism evidence="2 3">
    <name type="scientific">Volvox africanus</name>
    <dbReference type="NCBI Taxonomy" id="51714"/>
    <lineage>
        <taxon>Eukaryota</taxon>
        <taxon>Viridiplantae</taxon>
        <taxon>Chlorophyta</taxon>
        <taxon>core chlorophytes</taxon>
        <taxon>Chlorophyceae</taxon>
        <taxon>CS clade</taxon>
        <taxon>Chlamydomonadales</taxon>
        <taxon>Volvocaceae</taxon>
        <taxon>Volvox</taxon>
    </lineage>
</organism>
<gene>
    <name evidence="2" type="ORF">VaNZ11_012116</name>
</gene>
<proteinExistence type="predicted"/>
<dbReference type="InterPro" id="IPR028389">
    <property type="entry name" value="POT1"/>
</dbReference>
<accession>A0ABQ5SEF7</accession>
<reference evidence="2 3" key="1">
    <citation type="journal article" date="2023" name="IScience">
        <title>Expanded male sex-determining region conserved during the evolution of homothallism in the green alga Volvox.</title>
        <authorList>
            <person name="Yamamoto K."/>
            <person name="Matsuzaki R."/>
            <person name="Mahakham W."/>
            <person name="Heman W."/>
            <person name="Sekimoto H."/>
            <person name="Kawachi M."/>
            <person name="Minakuchi Y."/>
            <person name="Toyoda A."/>
            <person name="Nozaki H."/>
        </authorList>
    </citation>
    <scope>NUCLEOTIDE SEQUENCE [LARGE SCALE GENOMIC DNA]</scope>
    <source>
        <strain evidence="2 3">NIES-4468</strain>
    </source>
</reference>
<feature type="compositionally biased region" description="Pro residues" evidence="1">
    <location>
        <begin position="398"/>
        <end position="408"/>
    </location>
</feature>
<feature type="region of interest" description="Disordered" evidence="1">
    <location>
        <begin position="397"/>
        <end position="417"/>
    </location>
</feature>